<dbReference type="OrthoDB" id="6435986at2759"/>
<evidence type="ECO:0000313" key="2">
    <source>
        <dbReference type="Proteomes" id="UP000499080"/>
    </source>
</evidence>
<organism evidence="1 2">
    <name type="scientific">Araneus ventricosus</name>
    <name type="common">Orbweaver spider</name>
    <name type="synonym">Epeira ventricosa</name>
    <dbReference type="NCBI Taxonomy" id="182803"/>
    <lineage>
        <taxon>Eukaryota</taxon>
        <taxon>Metazoa</taxon>
        <taxon>Ecdysozoa</taxon>
        <taxon>Arthropoda</taxon>
        <taxon>Chelicerata</taxon>
        <taxon>Arachnida</taxon>
        <taxon>Araneae</taxon>
        <taxon>Araneomorphae</taxon>
        <taxon>Entelegynae</taxon>
        <taxon>Araneoidea</taxon>
        <taxon>Araneidae</taxon>
        <taxon>Araneus</taxon>
    </lineage>
</organism>
<dbReference type="AlphaFoldDB" id="A0A4Y2NN92"/>
<proteinExistence type="predicted"/>
<comment type="caution">
    <text evidence="1">The sequence shown here is derived from an EMBL/GenBank/DDBJ whole genome shotgun (WGS) entry which is preliminary data.</text>
</comment>
<accession>A0A4Y2NN92</accession>
<sequence length="157" mass="17944">MEALKTKRAGLRISFTKTATVIRTEIAKEDISLGVVKDKFTKLEKLQMDLAVLDDKILDLLIEAGASEEAVSGEIEQREIYSDEFITLTRQVNEKSQSLNEVNSDARSLDGFNSSYSKSKTYKLPKLELKKFDGALLDWLPFWSQFERIHNDPDLRQ</sequence>
<evidence type="ECO:0000313" key="1">
    <source>
        <dbReference type="EMBL" id="GBN39467.1"/>
    </source>
</evidence>
<protein>
    <submittedName>
        <fullName evidence="1">Uncharacterized protein</fullName>
    </submittedName>
</protein>
<reference evidence="1 2" key="1">
    <citation type="journal article" date="2019" name="Sci. Rep.">
        <title>Orb-weaving spider Araneus ventricosus genome elucidates the spidroin gene catalogue.</title>
        <authorList>
            <person name="Kono N."/>
            <person name="Nakamura H."/>
            <person name="Ohtoshi R."/>
            <person name="Moran D.A.P."/>
            <person name="Shinohara A."/>
            <person name="Yoshida Y."/>
            <person name="Fujiwara M."/>
            <person name="Mori M."/>
            <person name="Tomita M."/>
            <person name="Arakawa K."/>
        </authorList>
    </citation>
    <scope>NUCLEOTIDE SEQUENCE [LARGE SCALE GENOMIC DNA]</scope>
</reference>
<name>A0A4Y2NN92_ARAVE</name>
<dbReference type="Proteomes" id="UP000499080">
    <property type="component" value="Unassembled WGS sequence"/>
</dbReference>
<dbReference type="EMBL" id="BGPR01009350">
    <property type="protein sequence ID" value="GBN39467.1"/>
    <property type="molecule type" value="Genomic_DNA"/>
</dbReference>
<gene>
    <name evidence="1" type="ORF">AVEN_189157_1</name>
</gene>
<keyword evidence="2" id="KW-1185">Reference proteome</keyword>